<dbReference type="AlphaFoldDB" id="A0A4D6MK05"/>
<gene>
    <name evidence="3" type="ORF">DEO72_LG7g3126</name>
</gene>
<evidence type="ECO:0000256" key="2">
    <source>
        <dbReference type="SAM" id="SignalP"/>
    </source>
</evidence>
<sequence length="182" mass="19380">MSVTIGSLLLLPPCLASPQFSKVQSSILLVLASVLLNVSCSCHLATPRCLLYATRCSCLIAPHSLPLLVVRSTCLLVAPPSVLFAHLCWWLVAPPASSFYVTPATPASPLLLTLLFSLTSFLVIDGFCLLATPRSSLLVARRSSCLVVPRHPRYSCLLIVVSCLLVPSLMAPVSLLLLAPCS</sequence>
<name>A0A4D6MK05_VIGUN</name>
<feature type="signal peptide" evidence="2">
    <location>
        <begin position="1"/>
        <end position="16"/>
    </location>
</feature>
<evidence type="ECO:0000313" key="3">
    <source>
        <dbReference type="EMBL" id="QCE01826.1"/>
    </source>
</evidence>
<dbReference type="Proteomes" id="UP000501690">
    <property type="component" value="Linkage Group LG7"/>
</dbReference>
<keyword evidence="1" id="KW-0472">Membrane</keyword>
<feature type="transmembrane region" description="Helical" evidence="1">
    <location>
        <begin position="112"/>
        <end position="133"/>
    </location>
</feature>
<feature type="transmembrane region" description="Helical" evidence="1">
    <location>
        <begin position="26"/>
        <end position="46"/>
    </location>
</feature>
<organism evidence="3 4">
    <name type="scientific">Vigna unguiculata</name>
    <name type="common">Cowpea</name>
    <dbReference type="NCBI Taxonomy" id="3917"/>
    <lineage>
        <taxon>Eukaryota</taxon>
        <taxon>Viridiplantae</taxon>
        <taxon>Streptophyta</taxon>
        <taxon>Embryophyta</taxon>
        <taxon>Tracheophyta</taxon>
        <taxon>Spermatophyta</taxon>
        <taxon>Magnoliopsida</taxon>
        <taxon>eudicotyledons</taxon>
        <taxon>Gunneridae</taxon>
        <taxon>Pentapetalae</taxon>
        <taxon>rosids</taxon>
        <taxon>fabids</taxon>
        <taxon>Fabales</taxon>
        <taxon>Fabaceae</taxon>
        <taxon>Papilionoideae</taxon>
        <taxon>50 kb inversion clade</taxon>
        <taxon>NPAAA clade</taxon>
        <taxon>indigoferoid/millettioid clade</taxon>
        <taxon>Phaseoleae</taxon>
        <taxon>Vigna</taxon>
    </lineage>
</organism>
<reference evidence="3 4" key="1">
    <citation type="submission" date="2019-04" db="EMBL/GenBank/DDBJ databases">
        <title>An improved genome assembly and genetic linkage map for asparagus bean, Vigna unguiculata ssp. sesquipedialis.</title>
        <authorList>
            <person name="Xia Q."/>
            <person name="Zhang R."/>
            <person name="Dong Y."/>
        </authorList>
    </citation>
    <scope>NUCLEOTIDE SEQUENCE [LARGE SCALE GENOMIC DNA]</scope>
    <source>
        <tissue evidence="3">Leaf</tissue>
    </source>
</reference>
<evidence type="ECO:0000256" key="1">
    <source>
        <dbReference type="SAM" id="Phobius"/>
    </source>
</evidence>
<keyword evidence="4" id="KW-1185">Reference proteome</keyword>
<feature type="chain" id="PRO_5020036415" evidence="2">
    <location>
        <begin position="17"/>
        <end position="182"/>
    </location>
</feature>
<evidence type="ECO:0000313" key="4">
    <source>
        <dbReference type="Proteomes" id="UP000501690"/>
    </source>
</evidence>
<feature type="transmembrane region" description="Helical" evidence="1">
    <location>
        <begin position="154"/>
        <end position="179"/>
    </location>
</feature>
<keyword evidence="2" id="KW-0732">Signal</keyword>
<keyword evidence="1" id="KW-1133">Transmembrane helix</keyword>
<accession>A0A4D6MK05</accession>
<proteinExistence type="predicted"/>
<keyword evidence="1" id="KW-0812">Transmembrane</keyword>
<feature type="transmembrane region" description="Helical" evidence="1">
    <location>
        <begin position="67"/>
        <end position="92"/>
    </location>
</feature>
<protein>
    <submittedName>
        <fullName evidence="3">Uncharacterized protein</fullName>
    </submittedName>
</protein>
<dbReference type="EMBL" id="CP039351">
    <property type="protein sequence ID" value="QCE01826.1"/>
    <property type="molecule type" value="Genomic_DNA"/>
</dbReference>